<comment type="function">
    <text evidence="9">Site-specific tyrosine recombinase, which acts by catalyzing the cutting and rejoining of the recombining DNA molecules. The XerC-XerD complex is essential to convert dimers of the bacterial chromosome into monomers to permit their segregation at cell division. It also contributes to the segregational stability of plasmids.</text>
</comment>
<feature type="domain" description="Core-binding (CB)" evidence="12">
    <location>
        <begin position="20"/>
        <end position="106"/>
    </location>
</feature>
<dbReference type="InterPro" id="IPR002104">
    <property type="entry name" value="Integrase_catalytic"/>
</dbReference>
<dbReference type="InterPro" id="IPR013762">
    <property type="entry name" value="Integrase-like_cat_sf"/>
</dbReference>
<keyword evidence="6 9" id="KW-0238">DNA-binding</keyword>
<protein>
    <recommendedName>
        <fullName evidence="9">Tyrosine recombinase XerC</fullName>
    </recommendedName>
</protein>
<dbReference type="RefSeq" id="WP_203993640.1">
    <property type="nucleotide sequence ID" value="NZ_BOPB01000002.1"/>
</dbReference>
<gene>
    <name evidence="13" type="primary">xerC_1</name>
    <name evidence="9" type="synonym">xerC</name>
    <name evidence="13" type="ORF">Vlu01_07490</name>
</gene>
<keyword evidence="14" id="KW-1185">Reference proteome</keyword>
<evidence type="ECO:0000256" key="4">
    <source>
        <dbReference type="ARBA" id="ARBA00022829"/>
    </source>
</evidence>
<dbReference type="InterPro" id="IPR011010">
    <property type="entry name" value="DNA_brk_join_enz"/>
</dbReference>
<dbReference type="PROSITE" id="PS51898">
    <property type="entry name" value="TYR_RECOMBINASE"/>
    <property type="match status" value="1"/>
</dbReference>
<feature type="active site" description="O-(3'-phospho-DNA)-tyrosine intermediate" evidence="9">
    <location>
        <position position="343"/>
    </location>
</feature>
<comment type="subunit">
    <text evidence="9">Forms a cyclic heterotetrameric complex composed of two molecules of XerC and two molecules of XerD.</text>
</comment>
<dbReference type="Pfam" id="PF00589">
    <property type="entry name" value="Phage_integrase"/>
    <property type="match status" value="1"/>
</dbReference>
<dbReference type="InterPro" id="IPR010998">
    <property type="entry name" value="Integrase_recombinase_N"/>
</dbReference>
<evidence type="ECO:0000256" key="6">
    <source>
        <dbReference type="ARBA" id="ARBA00023125"/>
    </source>
</evidence>
<evidence type="ECO:0000256" key="2">
    <source>
        <dbReference type="ARBA" id="ARBA00022490"/>
    </source>
</evidence>
<evidence type="ECO:0000256" key="3">
    <source>
        <dbReference type="ARBA" id="ARBA00022618"/>
    </source>
</evidence>
<dbReference type="InterPro" id="IPR004107">
    <property type="entry name" value="Integrase_SAM-like_N"/>
</dbReference>
<feature type="domain" description="Tyr recombinase" evidence="11">
    <location>
        <begin position="174"/>
        <end position="356"/>
    </location>
</feature>
<dbReference type="InterPro" id="IPR050090">
    <property type="entry name" value="Tyrosine_recombinase_XerCD"/>
</dbReference>
<accession>A0ABQ4IQF7</accession>
<feature type="active site" evidence="9">
    <location>
        <position position="214"/>
    </location>
</feature>
<evidence type="ECO:0000259" key="12">
    <source>
        <dbReference type="PROSITE" id="PS51900"/>
    </source>
</evidence>
<keyword evidence="5 9" id="KW-0229">DNA integration</keyword>
<keyword evidence="2 9" id="KW-0963">Cytoplasm</keyword>
<dbReference type="SUPFAM" id="SSF56349">
    <property type="entry name" value="DNA breaking-rejoining enzymes"/>
    <property type="match status" value="1"/>
</dbReference>
<evidence type="ECO:0000259" key="11">
    <source>
        <dbReference type="PROSITE" id="PS51898"/>
    </source>
</evidence>
<proteinExistence type="inferred from homology"/>
<dbReference type="Gene3D" id="1.10.443.10">
    <property type="entry name" value="Intergrase catalytic core"/>
    <property type="match status" value="1"/>
</dbReference>
<name>A0ABQ4IQF7_9ACTN</name>
<dbReference type="EMBL" id="BOPB01000002">
    <property type="protein sequence ID" value="GIJ20125.1"/>
    <property type="molecule type" value="Genomic_DNA"/>
</dbReference>
<feature type="active site" evidence="9">
    <location>
        <position position="334"/>
    </location>
</feature>
<keyword evidence="7 9" id="KW-0233">DNA recombination</keyword>
<comment type="similarity">
    <text evidence="9">Belongs to the 'phage' integrase family. XerC subfamily.</text>
</comment>
<evidence type="ECO:0000256" key="5">
    <source>
        <dbReference type="ARBA" id="ARBA00022908"/>
    </source>
</evidence>
<feature type="region of interest" description="Disordered" evidence="10">
    <location>
        <begin position="144"/>
        <end position="195"/>
    </location>
</feature>
<evidence type="ECO:0000256" key="1">
    <source>
        <dbReference type="ARBA" id="ARBA00004496"/>
    </source>
</evidence>
<sequence>MGAREPVGNSTRAMHGALPAPLREAVDEFAGYLASVRNRSAHTVRAYVADLVSLLDHARRMGCTEVAELSLDTVRSWLARHRTTGAARTSLARRAAAARTFSAWAHRTGLLPTDVAATLASPRPRRTLPTVLRPEQAALLVEEPTRHPATPASAASASAASASATESPRSEDAPGTESPRTEDAPGTNAAEDNGTAVRLRDRLLLELLYGTGVRVSEACGIDTGDVDQARRVVRVRGKGGRERTVPYGLPAQRALDDWLRHGRPVLAVPDSGHALLLGARGGRLNPTTARRIVSDYAEAAGLPRTSPHALRHSAATHLLEGGADLRAVQELLGHSSLASTQIYTHVSVERLRAAYRQAHPRA</sequence>
<evidence type="ECO:0000256" key="8">
    <source>
        <dbReference type="ARBA" id="ARBA00023306"/>
    </source>
</evidence>
<reference evidence="13 14" key="1">
    <citation type="submission" date="2021-01" db="EMBL/GenBank/DDBJ databases">
        <title>Whole genome shotgun sequence of Verrucosispora lutea NBRC 106530.</title>
        <authorList>
            <person name="Komaki H."/>
            <person name="Tamura T."/>
        </authorList>
    </citation>
    <scope>NUCLEOTIDE SEQUENCE [LARGE SCALE GENOMIC DNA]</scope>
    <source>
        <strain evidence="13 14">NBRC 106530</strain>
    </source>
</reference>
<organism evidence="13 14">
    <name type="scientific">Micromonospora lutea</name>
    <dbReference type="NCBI Taxonomy" id="419825"/>
    <lineage>
        <taxon>Bacteria</taxon>
        <taxon>Bacillati</taxon>
        <taxon>Actinomycetota</taxon>
        <taxon>Actinomycetes</taxon>
        <taxon>Micromonosporales</taxon>
        <taxon>Micromonosporaceae</taxon>
        <taxon>Micromonospora</taxon>
    </lineage>
</organism>
<evidence type="ECO:0000256" key="10">
    <source>
        <dbReference type="SAM" id="MobiDB-lite"/>
    </source>
</evidence>
<comment type="subcellular location">
    <subcellularLocation>
        <location evidence="1 9">Cytoplasm</location>
    </subcellularLocation>
</comment>
<dbReference type="SUPFAM" id="SSF47823">
    <property type="entry name" value="lambda integrase-like, N-terminal domain"/>
    <property type="match status" value="1"/>
</dbReference>
<dbReference type="InterPro" id="IPR023009">
    <property type="entry name" value="Tyrosine_recombinase_XerC/XerD"/>
</dbReference>
<dbReference type="PANTHER" id="PTHR30349:SF77">
    <property type="entry name" value="TYROSINE RECOMBINASE XERC"/>
    <property type="match status" value="1"/>
</dbReference>
<dbReference type="Gene3D" id="1.10.150.130">
    <property type="match status" value="1"/>
</dbReference>
<dbReference type="CDD" id="cd00798">
    <property type="entry name" value="INT_XerDC_C"/>
    <property type="match status" value="1"/>
</dbReference>
<feature type="active site" evidence="9">
    <location>
        <position position="308"/>
    </location>
</feature>
<keyword evidence="8 9" id="KW-0131">Cell cycle</keyword>
<evidence type="ECO:0000313" key="13">
    <source>
        <dbReference type="EMBL" id="GIJ20125.1"/>
    </source>
</evidence>
<dbReference type="PANTHER" id="PTHR30349">
    <property type="entry name" value="PHAGE INTEGRASE-RELATED"/>
    <property type="match status" value="1"/>
</dbReference>
<feature type="active site" evidence="9">
    <location>
        <position position="238"/>
    </location>
</feature>
<dbReference type="PROSITE" id="PS51900">
    <property type="entry name" value="CB"/>
    <property type="match status" value="1"/>
</dbReference>
<feature type="compositionally biased region" description="Low complexity" evidence="10">
    <location>
        <begin position="152"/>
        <end position="164"/>
    </location>
</feature>
<keyword evidence="3 9" id="KW-0132">Cell division</keyword>
<dbReference type="Proteomes" id="UP000643165">
    <property type="component" value="Unassembled WGS sequence"/>
</dbReference>
<comment type="caution">
    <text evidence="13">The sequence shown here is derived from an EMBL/GenBank/DDBJ whole genome shotgun (WGS) entry which is preliminary data.</text>
</comment>
<evidence type="ECO:0000256" key="7">
    <source>
        <dbReference type="ARBA" id="ARBA00023172"/>
    </source>
</evidence>
<dbReference type="HAMAP" id="MF_01808">
    <property type="entry name" value="Recomb_XerC_XerD"/>
    <property type="match status" value="1"/>
</dbReference>
<keyword evidence="4 9" id="KW-0159">Chromosome partition</keyword>
<evidence type="ECO:0000313" key="14">
    <source>
        <dbReference type="Proteomes" id="UP000643165"/>
    </source>
</evidence>
<dbReference type="Pfam" id="PF02899">
    <property type="entry name" value="Phage_int_SAM_1"/>
    <property type="match status" value="1"/>
</dbReference>
<feature type="active site" evidence="9">
    <location>
        <position position="311"/>
    </location>
</feature>
<dbReference type="InterPro" id="IPR044068">
    <property type="entry name" value="CB"/>
</dbReference>
<evidence type="ECO:0000256" key="9">
    <source>
        <dbReference type="HAMAP-Rule" id="MF_01808"/>
    </source>
</evidence>